<proteinExistence type="predicted"/>
<dbReference type="EMBL" id="JAALHA020000019">
    <property type="protein sequence ID" value="MDR9898667.1"/>
    <property type="molecule type" value="Genomic_DNA"/>
</dbReference>
<accession>A0AAP5MC23</accession>
<reference evidence="2" key="1">
    <citation type="journal article" date="2021" name="Science">
        <title>Hunting the eagle killer: A cyanobacterial neurotoxin causes vacuolar myelinopathy.</title>
        <authorList>
            <person name="Breinlinger S."/>
            <person name="Phillips T.J."/>
            <person name="Haram B.N."/>
            <person name="Mares J."/>
            <person name="Martinez Yerena J.A."/>
            <person name="Hrouzek P."/>
            <person name="Sobotka R."/>
            <person name="Henderson W.M."/>
            <person name="Schmieder P."/>
            <person name="Williams S.M."/>
            <person name="Lauderdale J.D."/>
            <person name="Wilde H.D."/>
            <person name="Gerrin W."/>
            <person name="Kust A."/>
            <person name="Washington J.W."/>
            <person name="Wagner C."/>
            <person name="Geier B."/>
            <person name="Liebeke M."/>
            <person name="Enke H."/>
            <person name="Niedermeyer T.H.J."/>
            <person name="Wilde S.B."/>
        </authorList>
    </citation>
    <scope>NUCLEOTIDE SEQUENCE [LARGE SCALE GENOMIC DNA]</scope>
    <source>
        <strain evidence="2">Thurmond2011</strain>
    </source>
</reference>
<comment type="caution">
    <text evidence="1">The sequence shown here is derived from an EMBL/GenBank/DDBJ whole genome shotgun (WGS) entry which is preliminary data.</text>
</comment>
<dbReference type="AlphaFoldDB" id="A0AAP5MC23"/>
<organism evidence="1 2">
    <name type="scientific">Aetokthonos hydrillicola Thurmond2011</name>
    <dbReference type="NCBI Taxonomy" id="2712845"/>
    <lineage>
        <taxon>Bacteria</taxon>
        <taxon>Bacillati</taxon>
        <taxon>Cyanobacteriota</taxon>
        <taxon>Cyanophyceae</taxon>
        <taxon>Nostocales</taxon>
        <taxon>Hapalosiphonaceae</taxon>
        <taxon>Aetokthonos</taxon>
    </lineage>
</organism>
<keyword evidence="2" id="KW-1185">Reference proteome</keyword>
<name>A0AAP5MC23_9CYAN</name>
<dbReference type="Proteomes" id="UP000667802">
    <property type="component" value="Unassembled WGS sequence"/>
</dbReference>
<dbReference type="RefSeq" id="WP_208339388.1">
    <property type="nucleotide sequence ID" value="NZ_CAWQFN010000531.1"/>
</dbReference>
<evidence type="ECO:0000313" key="2">
    <source>
        <dbReference type="Proteomes" id="UP000667802"/>
    </source>
</evidence>
<gene>
    <name evidence="1" type="ORF">G7B40_029515</name>
</gene>
<evidence type="ECO:0000313" key="1">
    <source>
        <dbReference type="EMBL" id="MDR9898667.1"/>
    </source>
</evidence>
<protein>
    <submittedName>
        <fullName evidence="1">Uncharacterized protein</fullName>
    </submittedName>
</protein>
<sequence length="197" mass="21531">MSYSQFTLSSVKRKFGLQTVESSGIFANIPEVDISSWLQQTFSYGLEVALASDSEKARSELIIAPMMLELRNTSQVNVFSGVDFTVDEENGLNGICDFLITASPEKLIIEAPVVAVVEAKKENIISGLGQCVAEMYAAQIFNETKNLIHGVVTTGSAWKFLSLADKTVEVDTAEYYIDNPNKILGILTSFVSKTNRG</sequence>